<feature type="transmembrane region" description="Helical" evidence="9">
    <location>
        <begin position="397"/>
        <end position="414"/>
    </location>
</feature>
<organism evidence="11">
    <name type="scientific">Caulobacter sp. 73W</name>
    <dbReference type="NCBI Taxonomy" id="3161137"/>
    <lineage>
        <taxon>Bacteria</taxon>
        <taxon>Pseudomonadati</taxon>
        <taxon>Pseudomonadota</taxon>
        <taxon>Alphaproteobacteria</taxon>
        <taxon>Caulobacterales</taxon>
        <taxon>Caulobacteraceae</taxon>
        <taxon>Caulobacter</taxon>
    </lineage>
</organism>
<evidence type="ECO:0000256" key="6">
    <source>
        <dbReference type="ARBA" id="ARBA00022847"/>
    </source>
</evidence>
<feature type="transmembrane region" description="Helical" evidence="9">
    <location>
        <begin position="364"/>
        <end position="385"/>
    </location>
</feature>
<dbReference type="InterPro" id="IPR020846">
    <property type="entry name" value="MFS_dom"/>
</dbReference>
<keyword evidence="8 9" id="KW-0472">Membrane</keyword>
<keyword evidence="6" id="KW-0769">Symport</keyword>
<dbReference type="Pfam" id="PF07690">
    <property type="entry name" value="MFS_1"/>
    <property type="match status" value="1"/>
</dbReference>
<evidence type="ECO:0000256" key="1">
    <source>
        <dbReference type="ARBA" id="ARBA00004651"/>
    </source>
</evidence>
<evidence type="ECO:0000256" key="7">
    <source>
        <dbReference type="ARBA" id="ARBA00022989"/>
    </source>
</evidence>
<proteinExistence type="inferred from homology"/>
<name>A0AB39KW57_9CAUL</name>
<feature type="transmembrane region" description="Helical" evidence="9">
    <location>
        <begin position="56"/>
        <end position="77"/>
    </location>
</feature>
<gene>
    <name evidence="11" type="ORF">ABOZ73_06290</name>
</gene>
<dbReference type="RefSeq" id="WP_369061627.1">
    <property type="nucleotide sequence ID" value="NZ_CP158375.1"/>
</dbReference>
<dbReference type="PROSITE" id="PS00217">
    <property type="entry name" value="SUGAR_TRANSPORT_2"/>
    <property type="match status" value="1"/>
</dbReference>
<evidence type="ECO:0000256" key="2">
    <source>
        <dbReference type="ARBA" id="ARBA00008240"/>
    </source>
</evidence>
<comment type="similarity">
    <text evidence="2">Belongs to the major facilitator superfamily. Metabolite:H+ Symporter (MHS) family (TC 2.A.1.6) family.</text>
</comment>
<dbReference type="GO" id="GO:0015293">
    <property type="term" value="F:symporter activity"/>
    <property type="evidence" value="ECO:0007669"/>
    <property type="project" value="UniProtKB-KW"/>
</dbReference>
<dbReference type="AlphaFoldDB" id="A0AB39KW57"/>
<dbReference type="InterPro" id="IPR036259">
    <property type="entry name" value="MFS_trans_sf"/>
</dbReference>
<keyword evidence="5 9" id="KW-0812">Transmembrane</keyword>
<dbReference type="PANTHER" id="PTHR43528:SF3">
    <property type="entry name" value="CITRATE-PROTON SYMPORTER"/>
    <property type="match status" value="1"/>
</dbReference>
<dbReference type="PROSITE" id="PS00216">
    <property type="entry name" value="SUGAR_TRANSPORT_1"/>
    <property type="match status" value="2"/>
</dbReference>
<feature type="transmembrane region" description="Helical" evidence="9">
    <location>
        <begin position="301"/>
        <end position="321"/>
    </location>
</feature>
<feature type="transmembrane region" description="Helical" evidence="9">
    <location>
        <begin position="327"/>
        <end position="352"/>
    </location>
</feature>
<evidence type="ECO:0000259" key="10">
    <source>
        <dbReference type="PROSITE" id="PS50850"/>
    </source>
</evidence>
<keyword evidence="3" id="KW-0813">Transport</keyword>
<evidence type="ECO:0000256" key="5">
    <source>
        <dbReference type="ARBA" id="ARBA00022692"/>
    </source>
</evidence>
<dbReference type="GO" id="GO:0005886">
    <property type="term" value="C:plasma membrane"/>
    <property type="evidence" value="ECO:0007669"/>
    <property type="project" value="UniProtKB-SubCell"/>
</dbReference>
<feature type="transmembrane region" description="Helical" evidence="9">
    <location>
        <begin position="89"/>
        <end position="106"/>
    </location>
</feature>
<comment type="subcellular location">
    <subcellularLocation>
        <location evidence="1">Cell membrane</location>
        <topology evidence="1">Multi-pass membrane protein</topology>
    </subcellularLocation>
</comment>
<feature type="transmembrane region" description="Helical" evidence="9">
    <location>
        <begin position="154"/>
        <end position="177"/>
    </location>
</feature>
<dbReference type="InterPro" id="IPR005829">
    <property type="entry name" value="Sugar_transporter_CS"/>
</dbReference>
<evidence type="ECO:0000256" key="8">
    <source>
        <dbReference type="ARBA" id="ARBA00023136"/>
    </source>
</evidence>
<evidence type="ECO:0000313" key="11">
    <source>
        <dbReference type="EMBL" id="XDO98024.1"/>
    </source>
</evidence>
<dbReference type="Gene3D" id="1.20.1250.20">
    <property type="entry name" value="MFS general substrate transporter like domains"/>
    <property type="match status" value="2"/>
</dbReference>
<dbReference type="EMBL" id="CP158375">
    <property type="protein sequence ID" value="XDO98024.1"/>
    <property type="molecule type" value="Genomic_DNA"/>
</dbReference>
<evidence type="ECO:0000256" key="9">
    <source>
        <dbReference type="SAM" id="Phobius"/>
    </source>
</evidence>
<dbReference type="FunFam" id="1.20.1250.20:FF:000001">
    <property type="entry name" value="Dicarboxylate MFS transporter"/>
    <property type="match status" value="1"/>
</dbReference>
<protein>
    <submittedName>
        <fullName evidence="11">MFS transporter</fullName>
    </submittedName>
</protein>
<dbReference type="PROSITE" id="PS50850">
    <property type="entry name" value="MFS"/>
    <property type="match status" value="1"/>
</dbReference>
<accession>A0AB39KW57</accession>
<feature type="transmembrane region" description="Helical" evidence="9">
    <location>
        <begin position="268"/>
        <end position="289"/>
    </location>
</feature>
<feature type="domain" description="Major facilitator superfamily (MFS) profile" evidence="10">
    <location>
        <begin position="17"/>
        <end position="421"/>
    </location>
</feature>
<feature type="transmembrane region" description="Helical" evidence="9">
    <location>
        <begin position="112"/>
        <end position="133"/>
    </location>
</feature>
<feature type="transmembrane region" description="Helical" evidence="9">
    <location>
        <begin position="189"/>
        <end position="208"/>
    </location>
</feature>
<keyword evidence="4" id="KW-1003">Cell membrane</keyword>
<sequence>MTTSGEGAAAKGPPARHVAAVVAGNALEFYDFLTYAFFAAQIGRTFFPSHDPASSLLASLATFGAGFLTRPVGALVIGRLADRVGRKPAMLLTFGLMGAAMAGVALTPSYAAIGLAAPAIVIVLRLLQGFALGGELGSSTAYLAEAAPARRRGLYVSFQYMGQDVAILIAGCLGVVLSNLLTPADLDAWGWRVAFLAGAVIVPLGLILRRSLEDTLHLPEPPPPATRNPADHRRVAILALAILSAGTVASYLLSYLTTYANSTLGMPVSLAFGATVATGLAGTVFDPIGGALSDRFGRKPVMVVSWGLLTLAVLPAFWLVEQSRTPLALYGGAAVLTIAFVTGASAALVGITEALPKRSRAGNLAIIYAVSTAVFGGATQVFAAWLTRLTGQPMAPAWLMMGAAVIALGAALGLRETAPNRAA</sequence>
<evidence type="ECO:0000256" key="4">
    <source>
        <dbReference type="ARBA" id="ARBA00022475"/>
    </source>
</evidence>
<dbReference type="PANTHER" id="PTHR43528">
    <property type="entry name" value="ALPHA-KETOGLUTARATE PERMEASE"/>
    <property type="match status" value="1"/>
</dbReference>
<dbReference type="InterPro" id="IPR011701">
    <property type="entry name" value="MFS"/>
</dbReference>
<evidence type="ECO:0000256" key="3">
    <source>
        <dbReference type="ARBA" id="ARBA00022448"/>
    </source>
</evidence>
<dbReference type="SUPFAM" id="SSF103473">
    <property type="entry name" value="MFS general substrate transporter"/>
    <property type="match status" value="1"/>
</dbReference>
<reference evidence="11" key="1">
    <citation type="submission" date="2024-06" db="EMBL/GenBank/DDBJ databases">
        <title>Caulobacter inopinatus, sp. nov.</title>
        <authorList>
            <person name="Donachie S.P."/>
        </authorList>
    </citation>
    <scope>NUCLEOTIDE SEQUENCE</scope>
    <source>
        <strain evidence="11">73W</strain>
    </source>
</reference>
<keyword evidence="7 9" id="KW-1133">Transmembrane helix</keyword>
<feature type="transmembrane region" description="Helical" evidence="9">
    <location>
        <begin position="235"/>
        <end position="256"/>
    </location>
</feature>
<dbReference type="InterPro" id="IPR051084">
    <property type="entry name" value="H+-coupled_symporters"/>
</dbReference>